<dbReference type="EMBL" id="VTWU01000006">
    <property type="protein sequence ID" value="KAA9327710.1"/>
    <property type="molecule type" value="Genomic_DNA"/>
</dbReference>
<proteinExistence type="predicted"/>
<reference evidence="1 2" key="1">
    <citation type="submission" date="2019-09" db="EMBL/GenBank/DDBJ databases">
        <title>Genome sequence of Hymenobacter sp. M3.</title>
        <authorList>
            <person name="Srinivasan S."/>
        </authorList>
    </citation>
    <scope>NUCLEOTIDE SEQUENCE [LARGE SCALE GENOMIC DNA]</scope>
    <source>
        <strain evidence="1 2">M3</strain>
    </source>
</reference>
<evidence type="ECO:0000313" key="1">
    <source>
        <dbReference type="EMBL" id="KAA9327710.1"/>
    </source>
</evidence>
<keyword evidence="2" id="KW-1185">Reference proteome</keyword>
<name>A0A7L4ZRV8_9BACT</name>
<dbReference type="AlphaFoldDB" id="A0A7L4ZRV8"/>
<evidence type="ECO:0000313" key="2">
    <source>
        <dbReference type="Proteomes" id="UP000326380"/>
    </source>
</evidence>
<gene>
    <name evidence="1" type="ORF">F0P96_17190</name>
</gene>
<comment type="caution">
    <text evidence="1">The sequence shown here is derived from an EMBL/GenBank/DDBJ whole genome shotgun (WGS) entry which is preliminary data.</text>
</comment>
<dbReference type="Proteomes" id="UP000326380">
    <property type="component" value="Unassembled WGS sequence"/>
</dbReference>
<accession>A0A7L4ZRV8</accession>
<protein>
    <submittedName>
        <fullName evidence="1">Uncharacterized protein</fullName>
    </submittedName>
</protein>
<sequence length="216" mass="22992">MENNQVGHPKGMTYIMPLFSASLARLARFPLPAAGLLIALLLVPGRSTGQAGPDSLAPVLRHYQPLPLALPEVRVALGERGTVHLPPQATHRRTGTKDSERGELRLAGGLLVGYDIGPMAGTHVSAYNRGGDRFPEGNPTPFSAYHERTLGPLQATLGLRPSLAGLNAVATLQAAGRPLDDAAAAFPANFWALVHTQTELEQFLALVFSYRPVAKP</sequence>
<dbReference type="RefSeq" id="WP_160619880.1">
    <property type="nucleotide sequence ID" value="NZ_CP047647.1"/>
</dbReference>
<organism evidence="1 2">
    <name type="scientific">Hymenobacter busanensis</name>
    <dbReference type="NCBI Taxonomy" id="2607656"/>
    <lineage>
        <taxon>Bacteria</taxon>
        <taxon>Pseudomonadati</taxon>
        <taxon>Bacteroidota</taxon>
        <taxon>Cytophagia</taxon>
        <taxon>Cytophagales</taxon>
        <taxon>Hymenobacteraceae</taxon>
        <taxon>Hymenobacter</taxon>
    </lineage>
</organism>